<evidence type="ECO:0000313" key="2">
    <source>
        <dbReference type="EMBL" id="KAF3325239.1"/>
    </source>
</evidence>
<comment type="caution">
    <text evidence="2">The sequence shown here is derived from an EMBL/GenBank/DDBJ whole genome shotgun (WGS) entry which is preliminary data.</text>
</comment>
<accession>A0A833QM25</accession>
<gene>
    <name evidence="2" type="ORF">FCM35_KLT10310</name>
</gene>
<name>A0A833QM25_9POAL</name>
<sequence length="113" mass="11858">MTPRSAYRSAPLAQPRSAYPQPRSLSPAQSPSAPLDPAQSPVSPLSPPQPRSAYPRPRSLSPAQSPSAPLDPAQSPVSPAQSPSAPLKRGSISKGKAEHALKKMLKEGAYWGN</sequence>
<dbReference type="Proteomes" id="UP000623129">
    <property type="component" value="Unassembled WGS sequence"/>
</dbReference>
<evidence type="ECO:0000256" key="1">
    <source>
        <dbReference type="SAM" id="MobiDB-lite"/>
    </source>
</evidence>
<dbReference type="AlphaFoldDB" id="A0A833QM25"/>
<feature type="compositionally biased region" description="Low complexity" evidence="1">
    <location>
        <begin position="20"/>
        <end position="43"/>
    </location>
</feature>
<dbReference type="EMBL" id="SWLB01000020">
    <property type="protein sequence ID" value="KAF3325239.1"/>
    <property type="molecule type" value="Genomic_DNA"/>
</dbReference>
<reference evidence="2" key="1">
    <citation type="submission" date="2020-01" db="EMBL/GenBank/DDBJ databases">
        <title>Genome sequence of Kobresia littledalei, the first chromosome-level genome in the family Cyperaceae.</title>
        <authorList>
            <person name="Qu G."/>
        </authorList>
    </citation>
    <scope>NUCLEOTIDE SEQUENCE</scope>
    <source>
        <strain evidence="2">C.B.Clarke</strain>
        <tissue evidence="2">Leaf</tissue>
    </source>
</reference>
<evidence type="ECO:0000313" key="3">
    <source>
        <dbReference type="Proteomes" id="UP000623129"/>
    </source>
</evidence>
<feature type="compositionally biased region" description="Low complexity" evidence="1">
    <location>
        <begin position="51"/>
        <end position="86"/>
    </location>
</feature>
<feature type="region of interest" description="Disordered" evidence="1">
    <location>
        <begin position="1"/>
        <end position="97"/>
    </location>
</feature>
<protein>
    <submittedName>
        <fullName evidence="2">RNA polymerase II largest subunit</fullName>
    </submittedName>
</protein>
<keyword evidence="3" id="KW-1185">Reference proteome</keyword>
<proteinExistence type="predicted"/>
<organism evidence="2 3">
    <name type="scientific">Carex littledalei</name>
    <dbReference type="NCBI Taxonomy" id="544730"/>
    <lineage>
        <taxon>Eukaryota</taxon>
        <taxon>Viridiplantae</taxon>
        <taxon>Streptophyta</taxon>
        <taxon>Embryophyta</taxon>
        <taxon>Tracheophyta</taxon>
        <taxon>Spermatophyta</taxon>
        <taxon>Magnoliopsida</taxon>
        <taxon>Liliopsida</taxon>
        <taxon>Poales</taxon>
        <taxon>Cyperaceae</taxon>
        <taxon>Cyperoideae</taxon>
        <taxon>Cariceae</taxon>
        <taxon>Carex</taxon>
        <taxon>Carex subgen. Euthyceras</taxon>
    </lineage>
</organism>